<dbReference type="EMBL" id="CAEZTV010000004">
    <property type="protein sequence ID" value="CAB4573076.1"/>
    <property type="molecule type" value="Genomic_DNA"/>
</dbReference>
<evidence type="ECO:0000313" key="2">
    <source>
        <dbReference type="EMBL" id="CAB4573076.1"/>
    </source>
</evidence>
<dbReference type="Pfam" id="PF00179">
    <property type="entry name" value="UQ_con"/>
    <property type="match status" value="1"/>
</dbReference>
<name>A0A6J6EB43_9ZZZZ</name>
<feature type="domain" description="UBC core" evidence="1">
    <location>
        <begin position="65"/>
        <end position="145"/>
    </location>
</feature>
<dbReference type="SUPFAM" id="SSF54495">
    <property type="entry name" value="UBC-like"/>
    <property type="match status" value="1"/>
</dbReference>
<accession>A0A6J6EB43</accession>
<proteinExistence type="predicted"/>
<evidence type="ECO:0000259" key="1">
    <source>
        <dbReference type="Pfam" id="PF00179"/>
    </source>
</evidence>
<sequence length="164" mass="18491">MALTARDRRLAEDYKELRAIFDADEHVEIVALGRVPSDRYRIVYKVPSLRLNSAGKPIQVDATVIELQLPTGYPKLPPVAKTIAGDVVFHPNFNSSKICLMDHWAPATQLTDLVREIGEMLQWQKYNIRSPLNADAAEWSQSHQSELPLSTISIGSTTKIRLRK</sequence>
<dbReference type="InterPro" id="IPR016135">
    <property type="entry name" value="UBQ-conjugating_enzyme/RWD"/>
</dbReference>
<protein>
    <submittedName>
        <fullName evidence="2">Unannotated protein</fullName>
    </submittedName>
</protein>
<organism evidence="2">
    <name type="scientific">freshwater metagenome</name>
    <dbReference type="NCBI Taxonomy" id="449393"/>
    <lineage>
        <taxon>unclassified sequences</taxon>
        <taxon>metagenomes</taxon>
        <taxon>ecological metagenomes</taxon>
    </lineage>
</organism>
<dbReference type="AlphaFoldDB" id="A0A6J6EB43"/>
<dbReference type="Gene3D" id="3.10.110.10">
    <property type="entry name" value="Ubiquitin Conjugating Enzyme"/>
    <property type="match status" value="1"/>
</dbReference>
<dbReference type="InterPro" id="IPR000608">
    <property type="entry name" value="UBC"/>
</dbReference>
<reference evidence="2" key="1">
    <citation type="submission" date="2020-05" db="EMBL/GenBank/DDBJ databases">
        <authorList>
            <person name="Chiriac C."/>
            <person name="Salcher M."/>
            <person name="Ghai R."/>
            <person name="Kavagutti S V."/>
        </authorList>
    </citation>
    <scope>NUCLEOTIDE SEQUENCE</scope>
</reference>
<gene>
    <name evidence="2" type="ORF">UFOPK1747_00091</name>
</gene>